<proteinExistence type="predicted"/>
<dbReference type="InterPro" id="IPR007419">
    <property type="entry name" value="BFD-like_2Fe2S-bd_dom"/>
</dbReference>
<dbReference type="Pfam" id="PF04324">
    <property type="entry name" value="Fer2_BFD"/>
    <property type="match status" value="1"/>
</dbReference>
<dbReference type="AlphaFoldDB" id="A0A8J7MZT4"/>
<sequence length="96" mass="10582">MLVCHCMAISDRDIRAAVQWMRAADPDTLITPGKIYRALGKRADCGGCLPLFLDTMRDCDSFSIATEGAPPRPLSQPIPLLVSRKGRQHEGRPQGY</sequence>
<keyword evidence="4" id="KW-1185">Reference proteome</keyword>
<gene>
    <name evidence="3" type="ORF">JI744_17460</name>
</gene>
<dbReference type="Gene3D" id="1.10.10.1100">
    <property type="entry name" value="BFD-like [2Fe-2S]-binding domain"/>
    <property type="match status" value="1"/>
</dbReference>
<organism evidence="3 4">
    <name type="scientific">Fuscibacter oryzae</name>
    <dbReference type="NCBI Taxonomy" id="2803939"/>
    <lineage>
        <taxon>Bacteria</taxon>
        <taxon>Pseudomonadati</taxon>
        <taxon>Pseudomonadota</taxon>
        <taxon>Alphaproteobacteria</taxon>
        <taxon>Rhodobacterales</taxon>
        <taxon>Paracoccaceae</taxon>
        <taxon>Fuscibacter</taxon>
    </lineage>
</organism>
<dbReference type="Proteomes" id="UP000619033">
    <property type="component" value="Unassembled WGS sequence"/>
</dbReference>
<protein>
    <submittedName>
        <fullName evidence="3">(2Fe-2S)-binding protein</fullName>
    </submittedName>
</protein>
<dbReference type="RefSeq" id="WP_202662457.1">
    <property type="nucleotide sequence ID" value="NZ_JAESVP010000011.1"/>
</dbReference>
<feature type="region of interest" description="Disordered" evidence="1">
    <location>
        <begin position="66"/>
        <end position="96"/>
    </location>
</feature>
<feature type="domain" description="BFD-like [2Fe-2S]-binding" evidence="2">
    <location>
        <begin position="2"/>
        <end position="50"/>
    </location>
</feature>
<dbReference type="InterPro" id="IPR041854">
    <property type="entry name" value="BFD-like_2Fe2S-bd_dom_sf"/>
</dbReference>
<evidence type="ECO:0000313" key="3">
    <source>
        <dbReference type="EMBL" id="MBL4929894.1"/>
    </source>
</evidence>
<accession>A0A8J7MZT4</accession>
<reference evidence="3" key="1">
    <citation type="submission" date="2021-01" db="EMBL/GenBank/DDBJ databases">
        <title>Genome seq and assembly of Tabrizicola sp. KVB23.</title>
        <authorList>
            <person name="Chhetri G."/>
        </authorList>
    </citation>
    <scope>NUCLEOTIDE SEQUENCE</scope>
    <source>
        <strain evidence="3">KVB23</strain>
    </source>
</reference>
<name>A0A8J7MZT4_9RHOB</name>
<dbReference type="EMBL" id="JAESVP010000011">
    <property type="protein sequence ID" value="MBL4929894.1"/>
    <property type="molecule type" value="Genomic_DNA"/>
</dbReference>
<evidence type="ECO:0000313" key="4">
    <source>
        <dbReference type="Proteomes" id="UP000619033"/>
    </source>
</evidence>
<evidence type="ECO:0000256" key="1">
    <source>
        <dbReference type="SAM" id="MobiDB-lite"/>
    </source>
</evidence>
<comment type="caution">
    <text evidence="3">The sequence shown here is derived from an EMBL/GenBank/DDBJ whole genome shotgun (WGS) entry which is preliminary data.</text>
</comment>
<evidence type="ECO:0000259" key="2">
    <source>
        <dbReference type="Pfam" id="PF04324"/>
    </source>
</evidence>